<keyword evidence="5" id="KW-1185">Reference proteome</keyword>
<feature type="chain" id="PRO_5047136090" evidence="2">
    <location>
        <begin position="18"/>
        <end position="423"/>
    </location>
</feature>
<gene>
    <name evidence="4" type="ORF">NSO95_07950</name>
</gene>
<comment type="caution">
    <text evidence="4">The sequence shown here is derived from an EMBL/GenBank/DDBJ whole genome shotgun (WGS) entry which is preliminary data.</text>
</comment>
<dbReference type="PANTHER" id="PTHR35333:SF5">
    <property type="entry name" value="CONSERVED LIPOPROTEIN LPQF-RELATED"/>
    <property type="match status" value="1"/>
</dbReference>
<evidence type="ECO:0000313" key="4">
    <source>
        <dbReference type="EMBL" id="MCR2833877.1"/>
    </source>
</evidence>
<sequence>MIAIFLVIALPPAAAFAQETAATADAALDSRAADVVAAINGEKDPEEIFGPAFLAAVPPAQFEAFTRQITGQFGAAKAVQLVDPTGQNSAQIAIRFERAIAGGTITLDPASPHLIVGLLLSKFDPVDDSADKIEADLMALPGEVTAYFGPLDGSSPMLSIGSDRRLALGSTFKLFALSALAHSVERGEIRWSDVHSLERRSFPSGQMQNWPQGAPVTLHTLASMMISISDNTATDQLMALLPESAIGAELARSGADNDPRNTPWLDTLSLFALKGNGDLASAFEAGSEAEQHALVARIRAQSGGDPEKVEPPRFTSPTAIDTIEWFASPAELRRLLARLAELSDPTAREIMSINPSLPAAEQGNWNYIGFKGGSEPGVINLTWLLQDFDGRWYILTMGWNDPASPVDETAFELLAQRVIALSR</sequence>
<dbReference type="Gene3D" id="3.40.710.10">
    <property type="entry name" value="DD-peptidase/beta-lactamase superfamily"/>
    <property type="match status" value="1"/>
</dbReference>
<name>A0ABT1XQL0_9SPHN</name>
<dbReference type="InterPro" id="IPR045155">
    <property type="entry name" value="Beta-lactam_cat"/>
</dbReference>
<dbReference type="EMBL" id="JANKHH010000004">
    <property type="protein sequence ID" value="MCR2833877.1"/>
    <property type="molecule type" value="Genomic_DNA"/>
</dbReference>
<evidence type="ECO:0000256" key="2">
    <source>
        <dbReference type="SAM" id="SignalP"/>
    </source>
</evidence>
<dbReference type="PANTHER" id="PTHR35333">
    <property type="entry name" value="BETA-LACTAMASE"/>
    <property type="match status" value="1"/>
</dbReference>
<dbReference type="RefSeq" id="WP_257595655.1">
    <property type="nucleotide sequence ID" value="NZ_JANKHH010000004.1"/>
</dbReference>
<dbReference type="Proteomes" id="UP001206067">
    <property type="component" value="Unassembled WGS sequence"/>
</dbReference>
<keyword evidence="2" id="KW-0732">Signal</keyword>
<organism evidence="4 5">
    <name type="scientific">Parerythrobacter lacustris</name>
    <dbReference type="NCBI Taxonomy" id="2969984"/>
    <lineage>
        <taxon>Bacteria</taxon>
        <taxon>Pseudomonadati</taxon>
        <taxon>Pseudomonadota</taxon>
        <taxon>Alphaproteobacteria</taxon>
        <taxon>Sphingomonadales</taxon>
        <taxon>Erythrobacteraceae</taxon>
        <taxon>Parerythrobacter</taxon>
    </lineage>
</organism>
<dbReference type="InterPro" id="IPR012338">
    <property type="entry name" value="Beta-lactam/transpept-like"/>
</dbReference>
<comment type="catalytic activity">
    <reaction evidence="1">
        <text>a beta-lactam + H2O = a substituted beta-amino acid</text>
        <dbReference type="Rhea" id="RHEA:20401"/>
        <dbReference type="ChEBI" id="CHEBI:15377"/>
        <dbReference type="ChEBI" id="CHEBI:35627"/>
        <dbReference type="ChEBI" id="CHEBI:140347"/>
        <dbReference type="EC" id="3.5.2.6"/>
    </reaction>
</comment>
<dbReference type="GO" id="GO:0016787">
    <property type="term" value="F:hydrolase activity"/>
    <property type="evidence" value="ECO:0007669"/>
    <property type="project" value="UniProtKB-KW"/>
</dbReference>
<protein>
    <submittedName>
        <fullName evidence="4">Serine hydrolase</fullName>
    </submittedName>
</protein>
<evidence type="ECO:0000313" key="5">
    <source>
        <dbReference type="Proteomes" id="UP001206067"/>
    </source>
</evidence>
<keyword evidence="4" id="KW-0378">Hydrolase</keyword>
<feature type="domain" description="Beta-lactamase class A catalytic" evidence="3">
    <location>
        <begin position="155"/>
        <end position="350"/>
    </location>
</feature>
<dbReference type="InterPro" id="IPR000871">
    <property type="entry name" value="Beta-lactam_class-A"/>
</dbReference>
<dbReference type="Pfam" id="PF13354">
    <property type="entry name" value="Beta-lactamase2"/>
    <property type="match status" value="1"/>
</dbReference>
<dbReference type="SUPFAM" id="SSF56601">
    <property type="entry name" value="beta-lactamase/transpeptidase-like"/>
    <property type="match status" value="1"/>
</dbReference>
<feature type="signal peptide" evidence="2">
    <location>
        <begin position="1"/>
        <end position="17"/>
    </location>
</feature>
<evidence type="ECO:0000259" key="3">
    <source>
        <dbReference type="Pfam" id="PF13354"/>
    </source>
</evidence>
<evidence type="ECO:0000256" key="1">
    <source>
        <dbReference type="ARBA" id="ARBA00001526"/>
    </source>
</evidence>
<proteinExistence type="predicted"/>
<reference evidence="4 5" key="1">
    <citation type="submission" date="2022-08" db="EMBL/GenBank/DDBJ databases">
        <title>Polyphasic taxonomy analysis of Qipengyuania sp.RS5-5.</title>
        <authorList>
            <person name="Xamxidin M."/>
            <person name="Wu M."/>
        </authorList>
    </citation>
    <scope>NUCLEOTIDE SEQUENCE [LARGE SCALE GENOMIC DNA]</scope>
    <source>
        <strain evidence="4 5">RS5-5</strain>
    </source>
</reference>
<accession>A0ABT1XQL0</accession>